<dbReference type="Gene3D" id="3.40.50.720">
    <property type="entry name" value="NAD(P)-binding Rossmann-like Domain"/>
    <property type="match status" value="2"/>
</dbReference>
<dbReference type="GO" id="GO:0016616">
    <property type="term" value="F:oxidoreductase activity, acting on the CH-OH group of donors, NAD or NADP as acceptor"/>
    <property type="evidence" value="ECO:0007669"/>
    <property type="project" value="InterPro"/>
</dbReference>
<dbReference type="SUPFAM" id="SSF52283">
    <property type="entry name" value="Formate/glycerate dehydrogenase catalytic domain-like"/>
    <property type="match status" value="1"/>
</dbReference>
<dbReference type="InterPro" id="IPR006140">
    <property type="entry name" value="D-isomer_DH_NAD-bd"/>
</dbReference>
<sequence>MKTLITGAFKYSKEQIKKLNSIGCETVFIQDEREKLDIDVSCIEAVICNGLFLYNDISKFKSLKFIQLTSTGFDRVNMEYIKNNNIEIHNAKGVYSVPMAEWVVLKILEIYKNTKFFIKNQDNKVWEKKRDLLELTDKTVTIVGCGNVGIEVAKRLKAFGCKINGVARRKVQYDYIDKVYSMEELNEVLKISDIVVLTIALNEDTKHLFNKERFDVMKEESVLVNVARGAIVKEEDLIEVLKCGKFMGVALDVMENEPLCVSSELWDFDRVLITPHNSFASDKTGSRMFGVMCENLEKFILGRK</sequence>
<dbReference type="PANTHER" id="PTHR43333">
    <property type="entry name" value="2-HACID_DH_C DOMAIN-CONTAINING PROTEIN"/>
    <property type="match status" value="1"/>
</dbReference>
<dbReference type="Pfam" id="PF02826">
    <property type="entry name" value="2-Hacid_dh_C"/>
    <property type="match status" value="1"/>
</dbReference>
<accession>A0A6N3CJ62</accession>
<dbReference type="PANTHER" id="PTHR43333:SF1">
    <property type="entry name" value="D-ISOMER SPECIFIC 2-HYDROXYACID DEHYDROGENASE NAD-BINDING DOMAIN-CONTAINING PROTEIN"/>
    <property type="match status" value="1"/>
</dbReference>
<name>A0A6N3CJ62_9FIRM</name>
<dbReference type="AlphaFoldDB" id="A0A6N3CJ62"/>
<keyword evidence="2 4" id="KW-0560">Oxidoreductase</keyword>
<dbReference type="Pfam" id="PF00389">
    <property type="entry name" value="2-Hacid_dh"/>
    <property type="match status" value="1"/>
</dbReference>
<evidence type="ECO:0000259" key="6">
    <source>
        <dbReference type="Pfam" id="PF02826"/>
    </source>
</evidence>
<gene>
    <name evidence="7" type="ORF">IBLFYP30_01861</name>
</gene>
<dbReference type="RefSeq" id="WP_156530904.1">
    <property type="nucleotide sequence ID" value="NZ_CACRUE010000028.1"/>
</dbReference>
<organism evidence="7">
    <name type="scientific">Intestinibacter bartlettii</name>
    <dbReference type="NCBI Taxonomy" id="261299"/>
    <lineage>
        <taxon>Bacteria</taxon>
        <taxon>Bacillati</taxon>
        <taxon>Bacillota</taxon>
        <taxon>Clostridia</taxon>
        <taxon>Peptostreptococcales</taxon>
        <taxon>Peptostreptococcaceae</taxon>
        <taxon>Intestinibacter</taxon>
    </lineage>
</organism>
<proteinExistence type="inferred from homology"/>
<reference evidence="7" key="1">
    <citation type="submission" date="2019-11" db="EMBL/GenBank/DDBJ databases">
        <authorList>
            <person name="Feng L."/>
        </authorList>
    </citation>
    <scope>NUCLEOTIDE SEQUENCE</scope>
    <source>
        <strain evidence="7">IbartlettiiLFYP30</strain>
    </source>
</reference>
<evidence type="ECO:0000256" key="1">
    <source>
        <dbReference type="ARBA" id="ARBA00005854"/>
    </source>
</evidence>
<evidence type="ECO:0000259" key="5">
    <source>
        <dbReference type="Pfam" id="PF00389"/>
    </source>
</evidence>
<feature type="domain" description="D-isomer specific 2-hydroxyacid dehydrogenase catalytic" evidence="5">
    <location>
        <begin position="31"/>
        <end position="303"/>
    </location>
</feature>
<feature type="domain" description="D-isomer specific 2-hydroxyacid dehydrogenase NAD-binding" evidence="6">
    <location>
        <begin position="107"/>
        <end position="277"/>
    </location>
</feature>
<evidence type="ECO:0000256" key="4">
    <source>
        <dbReference type="RuleBase" id="RU003719"/>
    </source>
</evidence>
<comment type="similarity">
    <text evidence="1 4">Belongs to the D-isomer specific 2-hydroxyacid dehydrogenase family.</text>
</comment>
<dbReference type="InterPro" id="IPR036291">
    <property type="entry name" value="NAD(P)-bd_dom_sf"/>
</dbReference>
<evidence type="ECO:0000256" key="2">
    <source>
        <dbReference type="ARBA" id="ARBA00023002"/>
    </source>
</evidence>
<dbReference type="EMBL" id="CACRUE010000028">
    <property type="protein sequence ID" value="VYU14899.1"/>
    <property type="molecule type" value="Genomic_DNA"/>
</dbReference>
<evidence type="ECO:0000313" key="7">
    <source>
        <dbReference type="EMBL" id="VYU14899.1"/>
    </source>
</evidence>
<dbReference type="SUPFAM" id="SSF51735">
    <property type="entry name" value="NAD(P)-binding Rossmann-fold domains"/>
    <property type="match status" value="1"/>
</dbReference>
<dbReference type="InterPro" id="IPR006139">
    <property type="entry name" value="D-isomer_2_OHA_DH_cat_dom"/>
</dbReference>
<dbReference type="GO" id="GO:0051287">
    <property type="term" value="F:NAD binding"/>
    <property type="evidence" value="ECO:0007669"/>
    <property type="project" value="InterPro"/>
</dbReference>
<keyword evidence="3" id="KW-0520">NAD</keyword>
<protein>
    <submittedName>
        <fullName evidence="7">2-hydroxyacid dehydrogenase</fullName>
        <ecNumber evidence="7">1.-.-.-</ecNumber>
    </submittedName>
</protein>
<evidence type="ECO:0000256" key="3">
    <source>
        <dbReference type="ARBA" id="ARBA00023027"/>
    </source>
</evidence>
<dbReference type="EC" id="1.-.-.-" evidence="7"/>